<keyword evidence="3" id="KW-0548">Nucleotidyltransferase</keyword>
<evidence type="ECO:0000256" key="10">
    <source>
        <dbReference type="SAM" id="MobiDB-lite"/>
    </source>
</evidence>
<keyword evidence="7" id="KW-0234">DNA repair</keyword>
<name>A0AA36CEX4_9BILA</name>
<dbReference type="GO" id="GO:0005657">
    <property type="term" value="C:replication fork"/>
    <property type="evidence" value="ECO:0007669"/>
    <property type="project" value="TreeGrafter"/>
</dbReference>
<keyword evidence="13" id="KW-1185">Reference proteome</keyword>
<feature type="compositionally biased region" description="Basic and acidic residues" evidence="10">
    <location>
        <begin position="496"/>
        <end position="506"/>
    </location>
</feature>
<accession>A0AA36CEX4</accession>
<organism evidence="12 13">
    <name type="scientific">Mesorhabditis spiculigera</name>
    <dbReference type="NCBI Taxonomy" id="96644"/>
    <lineage>
        <taxon>Eukaryota</taxon>
        <taxon>Metazoa</taxon>
        <taxon>Ecdysozoa</taxon>
        <taxon>Nematoda</taxon>
        <taxon>Chromadorea</taxon>
        <taxon>Rhabditida</taxon>
        <taxon>Rhabditina</taxon>
        <taxon>Rhabditomorpha</taxon>
        <taxon>Rhabditoidea</taxon>
        <taxon>Rhabditidae</taxon>
        <taxon>Mesorhabditinae</taxon>
        <taxon>Mesorhabditis</taxon>
    </lineage>
</organism>
<keyword evidence="5" id="KW-0227">DNA damage</keyword>
<dbReference type="GO" id="GO:0003684">
    <property type="term" value="F:damaged DNA binding"/>
    <property type="evidence" value="ECO:0007669"/>
    <property type="project" value="InterPro"/>
</dbReference>
<dbReference type="InterPro" id="IPR043128">
    <property type="entry name" value="Rev_trsase/Diguanyl_cyclase"/>
</dbReference>
<dbReference type="PANTHER" id="PTHR45873:SF1">
    <property type="entry name" value="DNA POLYMERASE ETA"/>
    <property type="match status" value="1"/>
</dbReference>
<dbReference type="InterPro" id="IPR036775">
    <property type="entry name" value="DNA_pol_Y-fam_lit_finger_sf"/>
</dbReference>
<dbReference type="PROSITE" id="PS50173">
    <property type="entry name" value="UMUC"/>
    <property type="match status" value="1"/>
</dbReference>
<feature type="domain" description="UmuC" evidence="11">
    <location>
        <begin position="8"/>
        <end position="260"/>
    </location>
</feature>
<dbReference type="Gene3D" id="3.30.1490.100">
    <property type="entry name" value="DNA polymerase, Y-family, little finger domain"/>
    <property type="match status" value="1"/>
</dbReference>
<keyword evidence="2" id="KW-0808">Transferase</keyword>
<evidence type="ECO:0000259" key="11">
    <source>
        <dbReference type="PROSITE" id="PS50173"/>
    </source>
</evidence>
<dbReference type="InterPro" id="IPR017961">
    <property type="entry name" value="DNA_pol_Y-fam_little_finger"/>
</dbReference>
<dbReference type="InterPro" id="IPR001126">
    <property type="entry name" value="UmuC"/>
</dbReference>
<feature type="non-terminal residue" evidence="12">
    <location>
        <position position="1"/>
    </location>
</feature>
<dbReference type="Pfam" id="PF00817">
    <property type="entry name" value="IMS"/>
    <property type="match status" value="1"/>
</dbReference>
<dbReference type="Proteomes" id="UP001177023">
    <property type="component" value="Unassembled WGS sequence"/>
</dbReference>
<keyword evidence="6" id="KW-0460">Magnesium</keyword>
<dbReference type="GO" id="GO:0003887">
    <property type="term" value="F:DNA-directed DNA polymerase activity"/>
    <property type="evidence" value="ECO:0007669"/>
    <property type="project" value="TreeGrafter"/>
</dbReference>
<dbReference type="GO" id="GO:0005634">
    <property type="term" value="C:nucleus"/>
    <property type="evidence" value="ECO:0007669"/>
    <property type="project" value="UniProtKB-SubCell"/>
</dbReference>
<dbReference type="SUPFAM" id="SSF100879">
    <property type="entry name" value="Lesion bypass DNA polymerase (Y-family), little finger domain"/>
    <property type="match status" value="1"/>
</dbReference>
<evidence type="ECO:0000256" key="8">
    <source>
        <dbReference type="ARBA" id="ARBA00023242"/>
    </source>
</evidence>
<evidence type="ECO:0000256" key="4">
    <source>
        <dbReference type="ARBA" id="ARBA00022723"/>
    </source>
</evidence>
<dbReference type="EMBL" id="CATQJA010001407">
    <property type="protein sequence ID" value="CAJ0567105.1"/>
    <property type="molecule type" value="Genomic_DNA"/>
</dbReference>
<protein>
    <recommendedName>
        <fullName evidence="9">DNA polymerase eta</fullName>
    </recommendedName>
</protein>
<keyword evidence="8" id="KW-0539">Nucleus</keyword>
<evidence type="ECO:0000256" key="7">
    <source>
        <dbReference type="ARBA" id="ARBA00023204"/>
    </source>
</evidence>
<evidence type="ECO:0000256" key="6">
    <source>
        <dbReference type="ARBA" id="ARBA00022842"/>
    </source>
</evidence>
<evidence type="ECO:0000256" key="9">
    <source>
        <dbReference type="ARBA" id="ARBA00044975"/>
    </source>
</evidence>
<dbReference type="Pfam" id="PF11799">
    <property type="entry name" value="IMS_C"/>
    <property type="match status" value="1"/>
</dbReference>
<dbReference type="InterPro" id="IPR043502">
    <property type="entry name" value="DNA/RNA_pol_sf"/>
</dbReference>
<evidence type="ECO:0000313" key="13">
    <source>
        <dbReference type="Proteomes" id="UP001177023"/>
    </source>
</evidence>
<dbReference type="GO" id="GO:0035861">
    <property type="term" value="C:site of double-strand break"/>
    <property type="evidence" value="ECO:0007669"/>
    <property type="project" value="TreeGrafter"/>
</dbReference>
<evidence type="ECO:0000313" key="12">
    <source>
        <dbReference type="EMBL" id="CAJ0567105.1"/>
    </source>
</evidence>
<dbReference type="SUPFAM" id="SSF56672">
    <property type="entry name" value="DNA/RNA polymerases"/>
    <property type="match status" value="1"/>
</dbReference>
<reference evidence="12" key="1">
    <citation type="submission" date="2023-06" db="EMBL/GenBank/DDBJ databases">
        <authorList>
            <person name="Delattre M."/>
        </authorList>
    </citation>
    <scope>NUCLEOTIDE SEQUENCE</scope>
    <source>
        <strain evidence="12">AF72</strain>
    </source>
</reference>
<dbReference type="Gene3D" id="3.30.70.270">
    <property type="match status" value="1"/>
</dbReference>
<feature type="compositionally biased region" description="Basic and acidic residues" evidence="10">
    <location>
        <begin position="513"/>
        <end position="532"/>
    </location>
</feature>
<evidence type="ECO:0000256" key="5">
    <source>
        <dbReference type="ARBA" id="ARBA00022763"/>
    </source>
</evidence>
<dbReference type="Pfam" id="PF21704">
    <property type="entry name" value="POLH-Rev1_HhH"/>
    <property type="match status" value="1"/>
</dbReference>
<proteinExistence type="predicted"/>
<evidence type="ECO:0000256" key="2">
    <source>
        <dbReference type="ARBA" id="ARBA00022679"/>
    </source>
</evidence>
<sequence>MTCNDKVICLIDMDCFFAQVEQREKPELLGLPVAVFQASASRSGVGGIIALSYEAKNLGVRRGMNQQEAFAVCKDLKPCVVPFAEHLRKPDIQKYRNASKEVFDVLQNFFKGVVVEKASIDEAFIDLTPLVDKKLHEDRTGYLERFEPRLGALDSTHLADGTDLDENYDRAVLMKKWYHEYCKMDNDHLRMLIASEMVDALRKAILDKTKFQCSAGISTNKMLAKLACARHKPRQQTILPHAFCMKILDDTPIGDVRYLGGLTGANIREVLNIQTMGELAAVPFATLEEVCPDKANWLYRTSRGFSDEPVKLRHLVSSIATSKQFAGRSALVSVAKVREWLSGLAKELCKRLNEDRTTNRRTATKIVLSFSQPDRHSSKTLPLNTYDPTNIFETTMAAFESALRSEIRGDSCPSITCLTLSASHFALPSLHEQQKTMSEWVEKRRLERQERMMPTTSNRNPDDLDWEFLQELPEDIRAEVLHERNLEKAKKLKMKANVEEPKAKAPEKRKRKAEPPKKEVISKKLDTFFKKR</sequence>
<gene>
    <name evidence="12" type="ORF">MSPICULIGERA_LOCUS5671</name>
</gene>
<dbReference type="GO" id="GO:0046872">
    <property type="term" value="F:metal ion binding"/>
    <property type="evidence" value="ECO:0007669"/>
    <property type="project" value="UniProtKB-KW"/>
</dbReference>
<dbReference type="Gene3D" id="1.10.150.20">
    <property type="entry name" value="5' to 3' exonuclease, C-terminal subdomain"/>
    <property type="match status" value="1"/>
</dbReference>
<dbReference type="GO" id="GO:0006281">
    <property type="term" value="P:DNA repair"/>
    <property type="evidence" value="ECO:0007669"/>
    <property type="project" value="UniProtKB-KW"/>
</dbReference>
<dbReference type="PIRSF" id="PIRSF036603">
    <property type="entry name" value="DPol_eta"/>
    <property type="match status" value="1"/>
</dbReference>
<dbReference type="PANTHER" id="PTHR45873">
    <property type="entry name" value="DNA POLYMERASE ETA"/>
    <property type="match status" value="1"/>
</dbReference>
<comment type="subcellular location">
    <subcellularLocation>
        <location evidence="1">Nucleus</location>
    </subcellularLocation>
</comment>
<evidence type="ECO:0000256" key="3">
    <source>
        <dbReference type="ARBA" id="ARBA00022695"/>
    </source>
</evidence>
<feature type="region of interest" description="Disordered" evidence="10">
    <location>
        <begin position="489"/>
        <end position="532"/>
    </location>
</feature>
<keyword evidence="4" id="KW-0479">Metal-binding</keyword>
<dbReference type="InterPro" id="IPR052230">
    <property type="entry name" value="DNA_polymerase_eta"/>
</dbReference>
<evidence type="ECO:0000256" key="1">
    <source>
        <dbReference type="ARBA" id="ARBA00004123"/>
    </source>
</evidence>
<dbReference type="Gene3D" id="3.40.1170.60">
    <property type="match status" value="1"/>
</dbReference>
<dbReference type="GO" id="GO:0042276">
    <property type="term" value="P:error-prone translesion synthesis"/>
    <property type="evidence" value="ECO:0007669"/>
    <property type="project" value="TreeGrafter"/>
</dbReference>
<dbReference type="GO" id="GO:0009314">
    <property type="term" value="P:response to radiation"/>
    <property type="evidence" value="ECO:0007669"/>
    <property type="project" value="TreeGrafter"/>
</dbReference>
<dbReference type="AlphaFoldDB" id="A0AA36CEX4"/>
<comment type="caution">
    <text evidence="12">The sequence shown here is derived from an EMBL/GenBank/DDBJ whole genome shotgun (WGS) entry which is preliminary data.</text>
</comment>
<dbReference type="FunFam" id="3.40.1170.60:FF:000003">
    <property type="entry name" value="DNA polymerase eta"/>
    <property type="match status" value="1"/>
</dbReference>